<dbReference type="PANTHER" id="PTHR24055">
    <property type="entry name" value="MITOGEN-ACTIVATED PROTEIN KINASE"/>
    <property type="match status" value="1"/>
</dbReference>
<dbReference type="GO" id="GO:0004672">
    <property type="term" value="F:protein kinase activity"/>
    <property type="evidence" value="ECO:0007669"/>
    <property type="project" value="InterPro"/>
</dbReference>
<dbReference type="EMBL" id="JAODUP010000195">
    <property type="protein sequence ID" value="KAK2157235.1"/>
    <property type="molecule type" value="Genomic_DNA"/>
</dbReference>
<dbReference type="SUPFAM" id="SSF56112">
    <property type="entry name" value="Protein kinase-like (PK-like)"/>
    <property type="match status" value="1"/>
</dbReference>
<name>A0AAD9JRE6_9ANNE</name>
<sequence length="147" mass="17579">MGLNNPRACHCTIIILPYYYSLEQVNTLREVQAMRRLSPHENILQLHEVLFDKRSGTLVLICELMDMNIYELIRGRRHYVEESTVRKFMYDLCKSLEHMHRNGIFHRDVKPENILIKHDTMLKLADFGSCRSVYSKQPYTEYISTRW</sequence>
<dbReference type="Proteomes" id="UP001208570">
    <property type="component" value="Unassembled WGS sequence"/>
</dbReference>
<keyword evidence="2" id="KW-0067">ATP-binding</keyword>
<proteinExistence type="predicted"/>
<gene>
    <name evidence="4" type="ORF">LSH36_195g07021</name>
</gene>
<reference evidence="4" key="1">
    <citation type="journal article" date="2023" name="Mol. Biol. Evol.">
        <title>Third-Generation Sequencing Reveals the Adaptive Role of the Epigenome in Three Deep-Sea Polychaetes.</title>
        <authorList>
            <person name="Perez M."/>
            <person name="Aroh O."/>
            <person name="Sun Y."/>
            <person name="Lan Y."/>
            <person name="Juniper S.K."/>
            <person name="Young C.R."/>
            <person name="Angers B."/>
            <person name="Qian P.Y."/>
        </authorList>
    </citation>
    <scope>NUCLEOTIDE SEQUENCE</scope>
    <source>
        <strain evidence="4">P08H-3</strain>
    </source>
</reference>
<dbReference type="SMART" id="SM00220">
    <property type="entry name" value="S_TKc"/>
    <property type="match status" value="1"/>
</dbReference>
<evidence type="ECO:0000256" key="2">
    <source>
        <dbReference type="ARBA" id="ARBA00022840"/>
    </source>
</evidence>
<accession>A0AAD9JRE6</accession>
<protein>
    <recommendedName>
        <fullName evidence="3">Protein kinase domain-containing protein</fullName>
    </recommendedName>
</protein>
<dbReference type="Gene3D" id="1.10.510.10">
    <property type="entry name" value="Transferase(Phosphotransferase) domain 1"/>
    <property type="match status" value="1"/>
</dbReference>
<comment type="caution">
    <text evidence="4">The sequence shown here is derived from an EMBL/GenBank/DDBJ whole genome shotgun (WGS) entry which is preliminary data.</text>
</comment>
<dbReference type="InterPro" id="IPR008271">
    <property type="entry name" value="Ser/Thr_kinase_AS"/>
</dbReference>
<keyword evidence="1" id="KW-0547">Nucleotide-binding</keyword>
<evidence type="ECO:0000313" key="5">
    <source>
        <dbReference type="Proteomes" id="UP001208570"/>
    </source>
</evidence>
<evidence type="ECO:0000259" key="3">
    <source>
        <dbReference type="PROSITE" id="PS50011"/>
    </source>
</evidence>
<organism evidence="4 5">
    <name type="scientific">Paralvinella palmiformis</name>
    <dbReference type="NCBI Taxonomy" id="53620"/>
    <lineage>
        <taxon>Eukaryota</taxon>
        <taxon>Metazoa</taxon>
        <taxon>Spiralia</taxon>
        <taxon>Lophotrochozoa</taxon>
        <taxon>Annelida</taxon>
        <taxon>Polychaeta</taxon>
        <taxon>Sedentaria</taxon>
        <taxon>Canalipalpata</taxon>
        <taxon>Terebellida</taxon>
        <taxon>Terebelliformia</taxon>
        <taxon>Alvinellidae</taxon>
        <taxon>Paralvinella</taxon>
    </lineage>
</organism>
<dbReference type="InterPro" id="IPR000719">
    <property type="entry name" value="Prot_kinase_dom"/>
</dbReference>
<feature type="domain" description="Protein kinase" evidence="3">
    <location>
        <begin position="1"/>
        <end position="147"/>
    </location>
</feature>
<evidence type="ECO:0000256" key="1">
    <source>
        <dbReference type="ARBA" id="ARBA00022741"/>
    </source>
</evidence>
<evidence type="ECO:0000313" key="4">
    <source>
        <dbReference type="EMBL" id="KAK2157235.1"/>
    </source>
</evidence>
<dbReference type="PROSITE" id="PS50011">
    <property type="entry name" value="PROTEIN_KINASE_DOM"/>
    <property type="match status" value="1"/>
</dbReference>
<dbReference type="GO" id="GO:0005524">
    <property type="term" value="F:ATP binding"/>
    <property type="evidence" value="ECO:0007669"/>
    <property type="project" value="UniProtKB-KW"/>
</dbReference>
<dbReference type="Pfam" id="PF00069">
    <property type="entry name" value="Pkinase"/>
    <property type="match status" value="1"/>
</dbReference>
<keyword evidence="5" id="KW-1185">Reference proteome</keyword>
<dbReference type="AlphaFoldDB" id="A0AAD9JRE6"/>
<dbReference type="Gene3D" id="3.30.200.20">
    <property type="entry name" value="Phosphorylase Kinase, domain 1"/>
    <property type="match status" value="1"/>
</dbReference>
<dbReference type="PROSITE" id="PS00108">
    <property type="entry name" value="PROTEIN_KINASE_ST"/>
    <property type="match status" value="1"/>
</dbReference>
<dbReference type="InterPro" id="IPR050117">
    <property type="entry name" value="MAPK"/>
</dbReference>
<dbReference type="InterPro" id="IPR011009">
    <property type="entry name" value="Kinase-like_dom_sf"/>
</dbReference>